<sequence>MMPISELLDLPTLADPWPHYAQLRAQGGLLHDPQRGLWVASRAEDVAAVLTHPACRVRPTQEPVPTAIAGSPAGEVFRWLVRMNDATPHPELKPLLQQHLARLDLQRVAALCQARVRDQRVLLQGAAGWQRLASHLPVQLVGELLGFAPAQAACLPAWIAAFVACLSPLSTTTQLQQASDAATQLSLAMDGLMQQPLAEGTPLAALQQAMRAVPGLPDAARHANLLGLLSQTYEATAALIGHAALACRQAGVPLHDPARDWMRWVVESARCYGPVQNTRRFVVEDAEVAGQRLPAGAVILVLLAAAQRDPAANPEPDRFWPERPAPRLFGFGQGAHACPGQALAFTLASSLLREAVPLPMPALPQSVSFLRSLNGRIPDLRQEGFA</sequence>
<dbReference type="GO" id="GO:0004497">
    <property type="term" value="F:monooxygenase activity"/>
    <property type="evidence" value="ECO:0007669"/>
    <property type="project" value="UniProtKB-KW"/>
</dbReference>
<evidence type="ECO:0000313" key="3">
    <source>
        <dbReference type="EMBL" id="NLR74879.1"/>
    </source>
</evidence>
<dbReference type="InterPro" id="IPR017972">
    <property type="entry name" value="Cyt_P450_CS"/>
</dbReference>
<dbReference type="InterPro" id="IPR036396">
    <property type="entry name" value="Cyt_P450_sf"/>
</dbReference>
<dbReference type="GO" id="GO:0005506">
    <property type="term" value="F:iron ion binding"/>
    <property type="evidence" value="ECO:0007669"/>
    <property type="project" value="InterPro"/>
</dbReference>
<evidence type="ECO:0000313" key="4">
    <source>
        <dbReference type="Proteomes" id="UP000587991"/>
    </source>
</evidence>
<dbReference type="RefSeq" id="WP_168876458.1">
    <property type="nucleotide sequence ID" value="NZ_JABAIM010000001.1"/>
</dbReference>
<dbReference type="SUPFAM" id="SSF48264">
    <property type="entry name" value="Cytochrome P450"/>
    <property type="match status" value="1"/>
</dbReference>
<dbReference type="PANTHER" id="PTHR46696">
    <property type="entry name" value="P450, PUTATIVE (EUROFUNG)-RELATED"/>
    <property type="match status" value="1"/>
</dbReference>
<name>A0A847SC05_9NEIS</name>
<dbReference type="Pfam" id="PF00067">
    <property type="entry name" value="p450"/>
    <property type="match status" value="1"/>
</dbReference>
<dbReference type="GO" id="GO:0020037">
    <property type="term" value="F:heme binding"/>
    <property type="evidence" value="ECO:0007669"/>
    <property type="project" value="InterPro"/>
</dbReference>
<keyword evidence="2" id="KW-0560">Oxidoreductase</keyword>
<dbReference type="PANTHER" id="PTHR46696:SF1">
    <property type="entry name" value="CYTOCHROME P450 YJIB-RELATED"/>
    <property type="match status" value="1"/>
</dbReference>
<dbReference type="AlphaFoldDB" id="A0A847SC05"/>
<comment type="similarity">
    <text evidence="1 2">Belongs to the cytochrome P450 family.</text>
</comment>
<keyword evidence="2" id="KW-0408">Iron</keyword>
<keyword evidence="2" id="KW-0503">Monooxygenase</keyword>
<reference evidence="3 4" key="1">
    <citation type="submission" date="2020-04" db="EMBL/GenBank/DDBJ databases">
        <title>Draft genome of Leeia sp. IMCC25680.</title>
        <authorList>
            <person name="Song J."/>
            <person name="Cho J.-C."/>
        </authorList>
    </citation>
    <scope>NUCLEOTIDE SEQUENCE [LARGE SCALE GENOMIC DNA]</scope>
    <source>
        <strain evidence="3 4">IMCC25680</strain>
    </source>
</reference>
<dbReference type="PROSITE" id="PS00086">
    <property type="entry name" value="CYTOCHROME_P450"/>
    <property type="match status" value="1"/>
</dbReference>
<accession>A0A847SC05</accession>
<evidence type="ECO:0000256" key="1">
    <source>
        <dbReference type="ARBA" id="ARBA00010617"/>
    </source>
</evidence>
<dbReference type="PRINTS" id="PR00359">
    <property type="entry name" value="BP450"/>
</dbReference>
<keyword evidence="4" id="KW-1185">Reference proteome</keyword>
<dbReference type="InterPro" id="IPR001128">
    <property type="entry name" value="Cyt_P450"/>
</dbReference>
<proteinExistence type="inferred from homology"/>
<dbReference type="CDD" id="cd11036">
    <property type="entry name" value="AknT-like"/>
    <property type="match status" value="1"/>
</dbReference>
<keyword evidence="2" id="KW-0349">Heme</keyword>
<protein>
    <submittedName>
        <fullName evidence="3">Cytochrome P450</fullName>
    </submittedName>
</protein>
<keyword evidence="2" id="KW-0479">Metal-binding</keyword>
<dbReference type="EMBL" id="JABAIM010000001">
    <property type="protein sequence ID" value="NLR74879.1"/>
    <property type="molecule type" value="Genomic_DNA"/>
</dbReference>
<organism evidence="3 4">
    <name type="scientific">Leeia aquatica</name>
    <dbReference type="NCBI Taxonomy" id="2725557"/>
    <lineage>
        <taxon>Bacteria</taxon>
        <taxon>Pseudomonadati</taxon>
        <taxon>Pseudomonadota</taxon>
        <taxon>Betaproteobacteria</taxon>
        <taxon>Neisseriales</taxon>
        <taxon>Leeiaceae</taxon>
        <taxon>Leeia</taxon>
    </lineage>
</organism>
<dbReference type="Proteomes" id="UP000587991">
    <property type="component" value="Unassembled WGS sequence"/>
</dbReference>
<dbReference type="Gene3D" id="1.10.630.10">
    <property type="entry name" value="Cytochrome P450"/>
    <property type="match status" value="1"/>
</dbReference>
<dbReference type="GO" id="GO:0016705">
    <property type="term" value="F:oxidoreductase activity, acting on paired donors, with incorporation or reduction of molecular oxygen"/>
    <property type="evidence" value="ECO:0007669"/>
    <property type="project" value="InterPro"/>
</dbReference>
<gene>
    <name evidence="3" type="ORF">HF682_06880</name>
</gene>
<evidence type="ECO:0000256" key="2">
    <source>
        <dbReference type="RuleBase" id="RU000461"/>
    </source>
</evidence>
<dbReference type="InterPro" id="IPR002397">
    <property type="entry name" value="Cyt_P450_B"/>
</dbReference>
<comment type="caution">
    <text evidence="3">The sequence shown here is derived from an EMBL/GenBank/DDBJ whole genome shotgun (WGS) entry which is preliminary data.</text>
</comment>